<dbReference type="AlphaFoldDB" id="A0A6I2FM44"/>
<dbReference type="PROSITE" id="PS01117">
    <property type="entry name" value="HTH_MARR_1"/>
    <property type="match status" value="1"/>
</dbReference>
<dbReference type="InterPro" id="IPR036390">
    <property type="entry name" value="WH_DNA-bd_sf"/>
</dbReference>
<dbReference type="PANTHER" id="PTHR33164:SF57">
    <property type="entry name" value="MARR-FAMILY TRANSCRIPTIONAL REGULATOR"/>
    <property type="match status" value="1"/>
</dbReference>
<dbReference type="InterPro" id="IPR036388">
    <property type="entry name" value="WH-like_DNA-bd_sf"/>
</dbReference>
<dbReference type="GO" id="GO:0003677">
    <property type="term" value="F:DNA binding"/>
    <property type="evidence" value="ECO:0007669"/>
    <property type="project" value="UniProtKB-KW"/>
</dbReference>
<evidence type="ECO:0000256" key="4">
    <source>
        <dbReference type="SAM" id="MobiDB-lite"/>
    </source>
</evidence>
<dbReference type="Gene3D" id="1.10.10.10">
    <property type="entry name" value="Winged helix-like DNA-binding domain superfamily/Winged helix DNA-binding domain"/>
    <property type="match status" value="1"/>
</dbReference>
<evidence type="ECO:0000256" key="1">
    <source>
        <dbReference type="ARBA" id="ARBA00023015"/>
    </source>
</evidence>
<evidence type="ECO:0000259" key="5">
    <source>
        <dbReference type="PROSITE" id="PS50995"/>
    </source>
</evidence>
<reference evidence="6 7" key="1">
    <citation type="submission" date="2019-10" db="EMBL/GenBank/DDBJ databases">
        <authorList>
            <person name="Nie G."/>
            <person name="Ming H."/>
            <person name="Yi B."/>
        </authorList>
    </citation>
    <scope>NUCLEOTIDE SEQUENCE [LARGE SCALE GENOMIC DNA]</scope>
    <source>
        <strain evidence="6 7">CFH 90414</strain>
    </source>
</reference>
<name>A0A6I2FM44_9MICO</name>
<dbReference type="InterPro" id="IPR023187">
    <property type="entry name" value="Tscrpt_reg_MarR-type_CS"/>
</dbReference>
<sequence length="175" mass="19523">MPRRAESRVRRRATSARRVPRGAASSMSVMTADRALDEAIAAVEQQFSHMFNRARVAWKQAAEQIHPDLQPAGYKILSLIVRHGTTNAHVLAEQLEMDKSVISRQVRTLEEFGLVESRPDAKDGRLRVLAPTATAIERVQAVRVQNQNRFRTALEGRSAEELLAFAELLGELAEA</sequence>
<dbReference type="GO" id="GO:0003700">
    <property type="term" value="F:DNA-binding transcription factor activity"/>
    <property type="evidence" value="ECO:0007669"/>
    <property type="project" value="InterPro"/>
</dbReference>
<dbReference type="Pfam" id="PF01047">
    <property type="entry name" value="MarR"/>
    <property type="match status" value="1"/>
</dbReference>
<dbReference type="PROSITE" id="PS50995">
    <property type="entry name" value="HTH_MARR_2"/>
    <property type="match status" value="1"/>
</dbReference>
<dbReference type="PANTHER" id="PTHR33164">
    <property type="entry name" value="TRANSCRIPTIONAL REGULATOR, MARR FAMILY"/>
    <property type="match status" value="1"/>
</dbReference>
<dbReference type="SMART" id="SM00347">
    <property type="entry name" value="HTH_MARR"/>
    <property type="match status" value="1"/>
</dbReference>
<keyword evidence="7" id="KW-1185">Reference proteome</keyword>
<dbReference type="SMART" id="SM00418">
    <property type="entry name" value="HTH_ARSR"/>
    <property type="match status" value="1"/>
</dbReference>
<feature type="region of interest" description="Disordered" evidence="4">
    <location>
        <begin position="1"/>
        <end position="25"/>
    </location>
</feature>
<keyword evidence="3" id="KW-0804">Transcription</keyword>
<keyword evidence="1" id="KW-0805">Transcription regulation</keyword>
<evidence type="ECO:0000313" key="6">
    <source>
        <dbReference type="EMBL" id="MRG61688.1"/>
    </source>
</evidence>
<accession>A0A6I2FM44</accession>
<feature type="compositionally biased region" description="Basic residues" evidence="4">
    <location>
        <begin position="9"/>
        <end position="20"/>
    </location>
</feature>
<gene>
    <name evidence="6" type="ORF">GE115_17655</name>
</gene>
<dbReference type="EMBL" id="WJIF01000016">
    <property type="protein sequence ID" value="MRG61688.1"/>
    <property type="molecule type" value="Genomic_DNA"/>
</dbReference>
<dbReference type="CDD" id="cd00090">
    <property type="entry name" value="HTH_ARSR"/>
    <property type="match status" value="1"/>
</dbReference>
<dbReference type="InterPro" id="IPR011991">
    <property type="entry name" value="ArsR-like_HTH"/>
</dbReference>
<dbReference type="SUPFAM" id="SSF46785">
    <property type="entry name" value="Winged helix' DNA-binding domain"/>
    <property type="match status" value="1"/>
</dbReference>
<dbReference type="Proteomes" id="UP000431080">
    <property type="component" value="Unassembled WGS sequence"/>
</dbReference>
<dbReference type="InterPro" id="IPR039422">
    <property type="entry name" value="MarR/SlyA-like"/>
</dbReference>
<evidence type="ECO:0000256" key="3">
    <source>
        <dbReference type="ARBA" id="ARBA00023163"/>
    </source>
</evidence>
<feature type="domain" description="HTH marR-type" evidence="5">
    <location>
        <begin position="44"/>
        <end position="174"/>
    </location>
</feature>
<comment type="caution">
    <text evidence="6">The sequence shown here is derived from an EMBL/GenBank/DDBJ whole genome shotgun (WGS) entry which is preliminary data.</text>
</comment>
<organism evidence="6 7">
    <name type="scientific">Agromyces agglutinans</name>
    <dbReference type="NCBI Taxonomy" id="2662258"/>
    <lineage>
        <taxon>Bacteria</taxon>
        <taxon>Bacillati</taxon>
        <taxon>Actinomycetota</taxon>
        <taxon>Actinomycetes</taxon>
        <taxon>Micrococcales</taxon>
        <taxon>Microbacteriaceae</taxon>
        <taxon>Agromyces</taxon>
    </lineage>
</organism>
<dbReference type="InterPro" id="IPR001845">
    <property type="entry name" value="HTH_ArsR_DNA-bd_dom"/>
</dbReference>
<evidence type="ECO:0000313" key="7">
    <source>
        <dbReference type="Proteomes" id="UP000431080"/>
    </source>
</evidence>
<proteinExistence type="predicted"/>
<protein>
    <submittedName>
        <fullName evidence="6">MarR family transcriptional regulator</fullName>
    </submittedName>
</protein>
<dbReference type="InterPro" id="IPR000835">
    <property type="entry name" value="HTH_MarR-typ"/>
</dbReference>
<keyword evidence="2" id="KW-0238">DNA-binding</keyword>
<evidence type="ECO:0000256" key="2">
    <source>
        <dbReference type="ARBA" id="ARBA00023125"/>
    </source>
</evidence>
<dbReference type="GO" id="GO:0006950">
    <property type="term" value="P:response to stress"/>
    <property type="evidence" value="ECO:0007669"/>
    <property type="project" value="TreeGrafter"/>
</dbReference>